<protein>
    <submittedName>
        <fullName evidence="3">Uncharacterized protein</fullName>
    </submittedName>
</protein>
<sequence length="1530" mass="170555">MSNSDSSDDNGNAYEWLADLSKRQCFTTCSVTHPAKTLDFGDEGFTASVTDRHELVQLTRPDATCGLVYLRGSFPDNPGSILSRSQSRDDTVDFTNDTFGTTILAPKESDEVTLGERKAQGWVNFRWPYSQYELVKKDPSTGEIEGMGTCEVLSFVSRGTVFQINRLKWGHGSSVTNSEETGERPPETSGPRPGTSVISSDDPAETYGRVRVGGKVRFGCPCSNNNPKTTTPERDMFTIRHRDRNALHCTSDKYGARMEIGFSENGVPWDFKRDDGARVLNDEAYKRQCADLSCELRVRLLNGEATYLVSTYALRTDKEDEDRSCSLELPPDLESYLGVEWESENMTDRLWTALCSTNYEAAEAVEFCVVGRCVEQILGVTSIPVRQHSRDSGPPQRALISNIMTNQIVDVESAFYQIRLLTKIYNFIQTRKLEPDLLDPILSLETIRATYLKRMHPIIRACVCWLFATNLKPDRLLLAVHSRSTSVDNRDREGLTESETKRIVDCSDKRLSLSWDHSYNRGCYATMAAWYAAKLCPEAIDTPDDHSFVSQIVLPNLPVAFEFGKSRANRDKQPTPKGNVLGWLHFSVILMLYDDLAWEENESPTPTDVNGEDFNRRRILEAQQLFEKYVSRLKTSQGDGWSMEHEELDRVVLLAEEMAVHLDFERFDSLRRSHSLAVSRARHTRKRIQNRKRTTKFNPGPKPWMAVRGLSHGPWELLCTNHESYLRVADYGSVISARDWVMEFLLSDYSFMSSWDRADANMVGRWWDIQPVAIVCSTLIDLRLEGKLPSAASLSPPAGDTASAQDQLAQSIPNLQAAPTMNFDAAELINPGAGSVPDPSAAQVAMLRVLVQQLKQSIEDSGKAQAYEIRQLIATSLATAGGDGIVGLATSKPFEWSYRQPAAVYYPEWWVKSTADNAGIYPDDLDLLDVIDVSQTNVFTFEASWKRTKALPLIMGHPEESHLARLASISGRSRTAGTTPLAVTPVPGLGRAPSRPVTDLGGPKVNILTSEDFLKTLGQSLLDLGLKHRLFFVQRFSPSLKDGLPRWHPDAAMSIRDHFGASSRFTESRETSIWTTSITISHWTMRTKAEYKADPYREPDRQNGDFPPEDIAHLSKPLVSTVGSPDPRSIALSTSMSMEHIVEEQSTTLVLTGDNQGYMWMCSILSPTVDSTSVARAVCDDRKGIPRLLRKFIHQQGSARCLVFLLLLGHVCEKLASGYNVLLRRLDDIMEIGDRTLIDGVDSWINADESINKLKKMLWGWEALRVFNDKLSSSLFQIQRAQEAMEHIIKQDAAQQHVDLIQEYNSVMDEFKRRYGMLADVHDKTQLKIKQVTGLRDGISTITNVVDTQTALSYNITTIQQGNNIRTLTYITIAYLPLGLVCALYSLEEGNFMKGASDQMFGALIVGCSLGTYLLAYVLDKMLVKFENIAWVPKGFRSRMKRRKGLGVGGATRAGGGGGEDYVDDHHVHGAVIEMDDVARRSAESPGKGWLSGATAVREIGESGGGLRGGRGREPAGTGIFRRTSGSVLV</sequence>
<proteinExistence type="predicted"/>
<evidence type="ECO:0000256" key="1">
    <source>
        <dbReference type="SAM" id="MobiDB-lite"/>
    </source>
</evidence>
<evidence type="ECO:0000256" key="2">
    <source>
        <dbReference type="SAM" id="Phobius"/>
    </source>
</evidence>
<gene>
    <name evidence="3" type="ORF">QBC37DRAFT_355203</name>
</gene>
<dbReference type="Proteomes" id="UP001301769">
    <property type="component" value="Unassembled WGS sequence"/>
</dbReference>
<keyword evidence="2" id="KW-0472">Membrane</keyword>
<reference evidence="3" key="2">
    <citation type="submission" date="2023-05" db="EMBL/GenBank/DDBJ databases">
        <authorList>
            <consortium name="Lawrence Berkeley National Laboratory"/>
            <person name="Steindorff A."/>
            <person name="Hensen N."/>
            <person name="Bonometti L."/>
            <person name="Westerberg I."/>
            <person name="Brannstrom I.O."/>
            <person name="Guillou S."/>
            <person name="Cros-Aarteil S."/>
            <person name="Calhoun S."/>
            <person name="Haridas S."/>
            <person name="Kuo A."/>
            <person name="Mondo S."/>
            <person name="Pangilinan J."/>
            <person name="Riley R."/>
            <person name="Labutti K."/>
            <person name="Andreopoulos B."/>
            <person name="Lipzen A."/>
            <person name="Chen C."/>
            <person name="Yanf M."/>
            <person name="Daum C."/>
            <person name="Ng V."/>
            <person name="Clum A."/>
            <person name="Ohm R."/>
            <person name="Martin F."/>
            <person name="Silar P."/>
            <person name="Natvig D."/>
            <person name="Lalanne C."/>
            <person name="Gautier V."/>
            <person name="Ament-Velasquez S.L."/>
            <person name="Kruys A."/>
            <person name="Hutchinson M.I."/>
            <person name="Powell A.J."/>
            <person name="Barry K."/>
            <person name="Miller A.N."/>
            <person name="Grigoriev I.V."/>
            <person name="Debuchy R."/>
            <person name="Gladieux P."/>
            <person name="Thoren M.H."/>
            <person name="Johannesson H."/>
        </authorList>
    </citation>
    <scope>NUCLEOTIDE SEQUENCE</scope>
    <source>
        <strain evidence="3">PSN293</strain>
    </source>
</reference>
<dbReference type="EMBL" id="MU858292">
    <property type="protein sequence ID" value="KAK4207470.1"/>
    <property type="molecule type" value="Genomic_DNA"/>
</dbReference>
<feature type="region of interest" description="Disordered" evidence="1">
    <location>
        <begin position="172"/>
        <end position="205"/>
    </location>
</feature>
<feature type="transmembrane region" description="Helical" evidence="2">
    <location>
        <begin position="1399"/>
        <end position="1419"/>
    </location>
</feature>
<keyword evidence="2" id="KW-1133">Transmembrane helix</keyword>
<feature type="region of interest" description="Disordered" evidence="1">
    <location>
        <begin position="1501"/>
        <end position="1530"/>
    </location>
</feature>
<accession>A0AAN6XXM7</accession>
<comment type="caution">
    <text evidence="3">The sequence shown here is derived from an EMBL/GenBank/DDBJ whole genome shotgun (WGS) entry which is preliminary data.</text>
</comment>
<evidence type="ECO:0000313" key="3">
    <source>
        <dbReference type="EMBL" id="KAK4207470.1"/>
    </source>
</evidence>
<keyword evidence="4" id="KW-1185">Reference proteome</keyword>
<organism evidence="3 4">
    <name type="scientific">Rhypophila decipiens</name>
    <dbReference type="NCBI Taxonomy" id="261697"/>
    <lineage>
        <taxon>Eukaryota</taxon>
        <taxon>Fungi</taxon>
        <taxon>Dikarya</taxon>
        <taxon>Ascomycota</taxon>
        <taxon>Pezizomycotina</taxon>
        <taxon>Sordariomycetes</taxon>
        <taxon>Sordariomycetidae</taxon>
        <taxon>Sordariales</taxon>
        <taxon>Naviculisporaceae</taxon>
        <taxon>Rhypophila</taxon>
    </lineage>
</organism>
<feature type="transmembrane region" description="Helical" evidence="2">
    <location>
        <begin position="1368"/>
        <end position="1387"/>
    </location>
</feature>
<evidence type="ECO:0000313" key="4">
    <source>
        <dbReference type="Proteomes" id="UP001301769"/>
    </source>
</evidence>
<keyword evidence="2" id="KW-0812">Transmembrane</keyword>
<name>A0AAN6XXM7_9PEZI</name>
<reference evidence="3" key="1">
    <citation type="journal article" date="2023" name="Mol. Phylogenet. Evol.">
        <title>Genome-scale phylogeny and comparative genomics of the fungal order Sordariales.</title>
        <authorList>
            <person name="Hensen N."/>
            <person name="Bonometti L."/>
            <person name="Westerberg I."/>
            <person name="Brannstrom I.O."/>
            <person name="Guillou S."/>
            <person name="Cros-Aarteil S."/>
            <person name="Calhoun S."/>
            <person name="Haridas S."/>
            <person name="Kuo A."/>
            <person name="Mondo S."/>
            <person name="Pangilinan J."/>
            <person name="Riley R."/>
            <person name="LaButti K."/>
            <person name="Andreopoulos B."/>
            <person name="Lipzen A."/>
            <person name="Chen C."/>
            <person name="Yan M."/>
            <person name="Daum C."/>
            <person name="Ng V."/>
            <person name="Clum A."/>
            <person name="Steindorff A."/>
            <person name="Ohm R.A."/>
            <person name="Martin F."/>
            <person name="Silar P."/>
            <person name="Natvig D.O."/>
            <person name="Lalanne C."/>
            <person name="Gautier V."/>
            <person name="Ament-Velasquez S.L."/>
            <person name="Kruys A."/>
            <person name="Hutchinson M.I."/>
            <person name="Powell A.J."/>
            <person name="Barry K."/>
            <person name="Miller A.N."/>
            <person name="Grigoriev I.V."/>
            <person name="Debuchy R."/>
            <person name="Gladieux P."/>
            <person name="Hiltunen Thoren M."/>
            <person name="Johannesson H."/>
        </authorList>
    </citation>
    <scope>NUCLEOTIDE SEQUENCE</scope>
    <source>
        <strain evidence="3">PSN293</strain>
    </source>
</reference>